<organism evidence="2 3">
    <name type="scientific">Pelomonas parva</name>
    <dbReference type="NCBI Taxonomy" id="3299032"/>
    <lineage>
        <taxon>Bacteria</taxon>
        <taxon>Pseudomonadati</taxon>
        <taxon>Pseudomonadota</taxon>
        <taxon>Betaproteobacteria</taxon>
        <taxon>Burkholderiales</taxon>
        <taxon>Sphaerotilaceae</taxon>
        <taxon>Roseateles</taxon>
    </lineage>
</organism>
<dbReference type="EMBL" id="JBIGHV010000011">
    <property type="protein sequence ID" value="MFG6433111.1"/>
    <property type="molecule type" value="Genomic_DNA"/>
</dbReference>
<protein>
    <submittedName>
        <fullName evidence="2">Type II toxin-antitoxin system RelE/ParE family toxin</fullName>
    </submittedName>
</protein>
<dbReference type="InterPro" id="IPR035093">
    <property type="entry name" value="RelE/ParE_toxin_dom_sf"/>
</dbReference>
<evidence type="ECO:0000256" key="1">
    <source>
        <dbReference type="ARBA" id="ARBA00022649"/>
    </source>
</evidence>
<reference evidence="2 3" key="1">
    <citation type="submission" date="2024-08" db="EMBL/GenBank/DDBJ databases">
        <authorList>
            <person name="Lu H."/>
        </authorList>
    </citation>
    <scope>NUCLEOTIDE SEQUENCE [LARGE SCALE GENOMIC DNA]</scope>
    <source>
        <strain evidence="2 3">LYH14W</strain>
    </source>
</reference>
<dbReference type="RefSeq" id="WP_394483542.1">
    <property type="nucleotide sequence ID" value="NZ_JBIGHV010000011.1"/>
</dbReference>
<keyword evidence="3" id="KW-1185">Reference proteome</keyword>
<evidence type="ECO:0000313" key="2">
    <source>
        <dbReference type="EMBL" id="MFG6433111.1"/>
    </source>
</evidence>
<dbReference type="Gene3D" id="3.30.2310.20">
    <property type="entry name" value="RelE-like"/>
    <property type="match status" value="1"/>
</dbReference>
<gene>
    <name evidence="2" type="ORF">ACG00Y_24575</name>
</gene>
<sequence length="97" mass="11386">MNRSLHRLPRAELATAFRFYRREAGARLAERFLDEFERIARLIERQPDLGTPTDDGRRSYPLHDFPYSVIYTMKGNGLRILVVRHQHRDPSHGAGRI</sequence>
<accession>A0ABW7FB51</accession>
<dbReference type="Proteomes" id="UP001606210">
    <property type="component" value="Unassembled WGS sequence"/>
</dbReference>
<name>A0ABW7FB51_9BURK</name>
<dbReference type="Pfam" id="PF05016">
    <property type="entry name" value="ParE_toxin"/>
    <property type="match status" value="1"/>
</dbReference>
<comment type="caution">
    <text evidence="2">The sequence shown here is derived from an EMBL/GenBank/DDBJ whole genome shotgun (WGS) entry which is preliminary data.</text>
</comment>
<dbReference type="InterPro" id="IPR007712">
    <property type="entry name" value="RelE/ParE_toxin"/>
</dbReference>
<proteinExistence type="predicted"/>
<keyword evidence="1" id="KW-1277">Toxin-antitoxin system</keyword>
<evidence type="ECO:0000313" key="3">
    <source>
        <dbReference type="Proteomes" id="UP001606210"/>
    </source>
</evidence>